<evidence type="ECO:0000256" key="5">
    <source>
        <dbReference type="ARBA" id="ARBA00022692"/>
    </source>
</evidence>
<dbReference type="AlphaFoldDB" id="A0A369M4K9"/>
<comment type="similarity">
    <text evidence="2">Belongs to the binding-protein-dependent transport system permease family. FecCD subfamily.</text>
</comment>
<dbReference type="GO" id="GO:0022857">
    <property type="term" value="F:transmembrane transporter activity"/>
    <property type="evidence" value="ECO:0007669"/>
    <property type="project" value="InterPro"/>
</dbReference>
<sequence length="375" mass="39278">MRGAEGAPPRRADEAARHATCDASRETSRDDAHAARCASRNQRRRATIVLVALGVLVVVATLASLMLGRFPITPAEAGGMLASQVVPIEPFWTSQQETLFFQVRLPRIVLALLVGCSLAAAGAAFQGTFQNPLVSPDILGASQGAAFGAAVAILLGLGAFGISAFAFAAAIVTVLLVLLVSSRAKGNHMMVVVLAGVMMSSLLQAAVSYTKLIADPTDQLAAITYWLMGSLTGAKPADLAMAAAPMAAGLLALFALRWRINILTMGDDEASTMGVNAQRVRIVVIFAATLVTAASVAVTGMIGWVGLVIPHFARMVIGCDYRKLLPASMLMGASFLLIVDDVARLATTSEIPIGILTAFVGAPFFLYLITRKKQL</sequence>
<evidence type="ECO:0000256" key="3">
    <source>
        <dbReference type="ARBA" id="ARBA00022448"/>
    </source>
</evidence>
<comment type="caution">
    <text evidence="10">The sequence shown here is derived from an EMBL/GenBank/DDBJ whole genome shotgun (WGS) entry which is preliminary data.</text>
</comment>
<keyword evidence="5 9" id="KW-0812">Transmembrane</keyword>
<feature type="transmembrane region" description="Helical" evidence="9">
    <location>
        <begin position="105"/>
        <end position="125"/>
    </location>
</feature>
<feature type="region of interest" description="Disordered" evidence="8">
    <location>
        <begin position="1"/>
        <end position="37"/>
    </location>
</feature>
<dbReference type="OrthoDB" id="9782305at2"/>
<dbReference type="EMBL" id="PPTS01000002">
    <property type="protein sequence ID" value="RDB66372.1"/>
    <property type="molecule type" value="Genomic_DNA"/>
</dbReference>
<dbReference type="PANTHER" id="PTHR30472">
    <property type="entry name" value="FERRIC ENTEROBACTIN TRANSPORT SYSTEM PERMEASE PROTEIN"/>
    <property type="match status" value="1"/>
</dbReference>
<evidence type="ECO:0000256" key="4">
    <source>
        <dbReference type="ARBA" id="ARBA00022475"/>
    </source>
</evidence>
<dbReference type="Proteomes" id="UP000254000">
    <property type="component" value="Unassembled WGS sequence"/>
</dbReference>
<evidence type="ECO:0000256" key="1">
    <source>
        <dbReference type="ARBA" id="ARBA00004651"/>
    </source>
</evidence>
<dbReference type="PANTHER" id="PTHR30472:SF70">
    <property type="entry name" value="MOLYBDATE IMPORT SYSTEM PERMEASE PROTEIN MOLB"/>
    <property type="match status" value="1"/>
</dbReference>
<protein>
    <submittedName>
        <fullName evidence="10">ABC transporter permease</fullName>
    </submittedName>
</protein>
<evidence type="ECO:0000313" key="10">
    <source>
        <dbReference type="EMBL" id="RDB66372.1"/>
    </source>
</evidence>
<feature type="compositionally biased region" description="Basic and acidic residues" evidence="8">
    <location>
        <begin position="8"/>
        <end position="34"/>
    </location>
</feature>
<keyword evidence="7 9" id="KW-0472">Membrane</keyword>
<organism evidence="10 11">
    <name type="scientific">Gordonibacter pamelaeae</name>
    <dbReference type="NCBI Taxonomy" id="471189"/>
    <lineage>
        <taxon>Bacteria</taxon>
        <taxon>Bacillati</taxon>
        <taxon>Actinomycetota</taxon>
        <taxon>Coriobacteriia</taxon>
        <taxon>Eggerthellales</taxon>
        <taxon>Eggerthellaceae</taxon>
        <taxon>Gordonibacter</taxon>
    </lineage>
</organism>
<keyword evidence="6 9" id="KW-1133">Transmembrane helix</keyword>
<dbReference type="InterPro" id="IPR037294">
    <property type="entry name" value="ABC_BtuC-like"/>
</dbReference>
<feature type="transmembrane region" description="Helical" evidence="9">
    <location>
        <begin position="46"/>
        <end position="66"/>
    </location>
</feature>
<dbReference type="InterPro" id="IPR000522">
    <property type="entry name" value="ABC_transptr_permease_BtuC"/>
</dbReference>
<dbReference type="SUPFAM" id="SSF81345">
    <property type="entry name" value="ABC transporter involved in vitamin B12 uptake, BtuC"/>
    <property type="match status" value="1"/>
</dbReference>
<comment type="subcellular location">
    <subcellularLocation>
        <location evidence="1">Cell membrane</location>
        <topology evidence="1">Multi-pass membrane protein</topology>
    </subcellularLocation>
</comment>
<evidence type="ECO:0000313" key="11">
    <source>
        <dbReference type="Proteomes" id="UP000254000"/>
    </source>
</evidence>
<evidence type="ECO:0000256" key="7">
    <source>
        <dbReference type="ARBA" id="ARBA00023136"/>
    </source>
</evidence>
<dbReference type="CDD" id="cd06550">
    <property type="entry name" value="TM_ABC_iron-siderophores_like"/>
    <property type="match status" value="1"/>
</dbReference>
<gene>
    <name evidence="10" type="ORF">C1877_04095</name>
</gene>
<dbReference type="GO" id="GO:0033214">
    <property type="term" value="P:siderophore-iron import into cell"/>
    <property type="evidence" value="ECO:0007669"/>
    <property type="project" value="TreeGrafter"/>
</dbReference>
<evidence type="ECO:0000256" key="6">
    <source>
        <dbReference type="ARBA" id="ARBA00022989"/>
    </source>
</evidence>
<dbReference type="Pfam" id="PF01032">
    <property type="entry name" value="FecCD"/>
    <property type="match status" value="1"/>
</dbReference>
<feature type="transmembrane region" description="Helical" evidence="9">
    <location>
        <begin position="241"/>
        <end position="260"/>
    </location>
</feature>
<dbReference type="Gene3D" id="1.10.3470.10">
    <property type="entry name" value="ABC transporter involved in vitamin B12 uptake, BtuC"/>
    <property type="match status" value="1"/>
</dbReference>
<accession>A0A369M4K9</accession>
<keyword evidence="3" id="KW-0813">Transport</keyword>
<evidence type="ECO:0000256" key="2">
    <source>
        <dbReference type="ARBA" id="ARBA00007935"/>
    </source>
</evidence>
<evidence type="ECO:0000256" key="9">
    <source>
        <dbReference type="SAM" id="Phobius"/>
    </source>
</evidence>
<feature type="transmembrane region" description="Helical" evidence="9">
    <location>
        <begin position="190"/>
        <end position="207"/>
    </location>
</feature>
<name>A0A369M4K9_9ACTN</name>
<proteinExistence type="inferred from homology"/>
<feature type="transmembrane region" description="Helical" evidence="9">
    <location>
        <begin position="351"/>
        <end position="369"/>
    </location>
</feature>
<reference evidence="10 11" key="1">
    <citation type="journal article" date="2018" name="Elife">
        <title>Discovery and characterization of a prevalent human gut bacterial enzyme sufficient for the inactivation of a family of plant toxins.</title>
        <authorList>
            <person name="Koppel N."/>
            <person name="Bisanz J.E."/>
            <person name="Pandelia M.E."/>
            <person name="Turnbaugh P.J."/>
            <person name="Balskus E.P."/>
        </authorList>
    </citation>
    <scope>NUCLEOTIDE SEQUENCE [LARGE SCALE GENOMIC DNA]</scope>
    <source>
        <strain evidence="10 11">3C</strain>
    </source>
</reference>
<dbReference type="GO" id="GO:0005886">
    <property type="term" value="C:plasma membrane"/>
    <property type="evidence" value="ECO:0007669"/>
    <property type="project" value="UniProtKB-SubCell"/>
</dbReference>
<keyword evidence="11" id="KW-1185">Reference proteome</keyword>
<keyword evidence="4" id="KW-1003">Cell membrane</keyword>
<dbReference type="FunFam" id="1.10.3470.10:FF:000001">
    <property type="entry name" value="Vitamin B12 ABC transporter permease BtuC"/>
    <property type="match status" value="1"/>
</dbReference>
<evidence type="ECO:0000256" key="8">
    <source>
        <dbReference type="SAM" id="MobiDB-lite"/>
    </source>
</evidence>
<feature type="transmembrane region" description="Helical" evidence="9">
    <location>
        <begin position="145"/>
        <end position="178"/>
    </location>
</feature>
<feature type="transmembrane region" description="Helical" evidence="9">
    <location>
        <begin position="280"/>
        <end position="309"/>
    </location>
</feature>